<dbReference type="PRINTS" id="PR00303">
    <property type="entry name" value="SECYTRNLCASE"/>
</dbReference>
<evidence type="ECO:0000256" key="9">
    <source>
        <dbReference type="ARBA" id="ARBA00039733"/>
    </source>
</evidence>
<dbReference type="PIRSF" id="PIRSF004557">
    <property type="entry name" value="SecY"/>
    <property type="match status" value="1"/>
</dbReference>
<evidence type="ECO:0000256" key="6">
    <source>
        <dbReference type="ARBA" id="ARBA00022989"/>
    </source>
</evidence>
<dbReference type="FunFam" id="1.10.3370.10:FF:000001">
    <property type="entry name" value="Preprotein translocase subunit SecY"/>
    <property type="match status" value="1"/>
</dbReference>
<dbReference type="SUPFAM" id="SSF103491">
    <property type="entry name" value="Preprotein translocase SecY subunit"/>
    <property type="match status" value="1"/>
</dbReference>
<sequence length="424" mass="46340">MMDVIRQIVKHKDLRNRILITIGLLAIVRLIVHTPMPGVNVVALQQVFSSNQFLGLVDLFSGGALNKFSIAMMGVAPYINASIIMQLMTMALPSMEALQKEGEYGRRKINQYTRYLTVPLALLQAWGMVALLQRSDVSILGSISPLRMVAILLVITGGTMLLMWIGELITEMGIGNGVSLIIFMGILAALPTSLSSTLALFDLGKMMNLIIFVILAIVTIYFVVYISEGQRNIPIAYAGRGGGNRLFSGQTNHLPLRVNQAGVIPIIFALSLLMFPGLIASFFAAARTPWIASAANAVQKLFQDQLFYGILYFVLVVGFTYFYTWVIFKPENVAENIQRSGGFIPGIRPGKQTIDFLSFVSNRITLAGAIFLGLIAVLPLLAQSMTGVTTLTLGGTGLLIVVSVALETMRQVRAQLIMKQYDEI</sequence>
<dbReference type="InterPro" id="IPR030659">
    <property type="entry name" value="SecY_CS"/>
</dbReference>
<dbReference type="GO" id="GO:0005886">
    <property type="term" value="C:plasma membrane"/>
    <property type="evidence" value="ECO:0007669"/>
    <property type="project" value="UniProtKB-SubCell"/>
</dbReference>
<dbReference type="InterPro" id="IPR026593">
    <property type="entry name" value="SecY"/>
</dbReference>
<dbReference type="AlphaFoldDB" id="A0A1F4NQ30"/>
<dbReference type="NCBIfam" id="TIGR00967">
    <property type="entry name" value="3a0501s007"/>
    <property type="match status" value="1"/>
</dbReference>
<dbReference type="PROSITE" id="PS00755">
    <property type="entry name" value="SECY_1"/>
    <property type="match status" value="1"/>
</dbReference>
<proteinExistence type="inferred from homology"/>
<feature type="transmembrane region" description="Helical" evidence="10">
    <location>
        <begin position="388"/>
        <end position="409"/>
    </location>
</feature>
<feature type="transmembrane region" description="Helical" evidence="10">
    <location>
        <begin position="364"/>
        <end position="382"/>
    </location>
</feature>
<dbReference type="HAMAP" id="MF_01465">
    <property type="entry name" value="SecY"/>
    <property type="match status" value="1"/>
</dbReference>
<organism evidence="14 15">
    <name type="scientific">candidate division Kazan bacterium RIFCSPLOWO2_01_FULL_45_19</name>
    <dbReference type="NCBI Taxonomy" id="1798538"/>
    <lineage>
        <taxon>Bacteria</taxon>
        <taxon>Bacteria division Kazan-3B-28</taxon>
    </lineage>
</organism>
<dbReference type="InterPro" id="IPR002208">
    <property type="entry name" value="SecY/SEC61-alpha"/>
</dbReference>
<feature type="transmembrane region" description="Helical" evidence="10">
    <location>
        <begin position="306"/>
        <end position="328"/>
    </location>
</feature>
<dbReference type="GO" id="GO:0043952">
    <property type="term" value="P:protein transport by the Sec complex"/>
    <property type="evidence" value="ECO:0007669"/>
    <property type="project" value="UniProtKB-UniRule"/>
</dbReference>
<keyword evidence="6 10" id="KW-1133">Transmembrane helix</keyword>
<keyword evidence="7 10" id="KW-0811">Translocation</keyword>
<evidence type="ECO:0000256" key="7">
    <source>
        <dbReference type="ARBA" id="ARBA00023010"/>
    </source>
</evidence>
<keyword evidence="10" id="KW-1003">Cell membrane</keyword>
<keyword evidence="3 10" id="KW-0813">Transport</keyword>
<feature type="transmembrane region" description="Helical" evidence="10">
    <location>
        <begin position="21"/>
        <end position="48"/>
    </location>
</feature>
<evidence type="ECO:0000256" key="2">
    <source>
        <dbReference type="ARBA" id="ARBA00005751"/>
    </source>
</evidence>
<feature type="transmembrane region" description="Helical" evidence="10">
    <location>
        <begin position="207"/>
        <end position="226"/>
    </location>
</feature>
<reference evidence="14 15" key="1">
    <citation type="journal article" date="2016" name="Nat. Commun.">
        <title>Thousands of microbial genomes shed light on interconnected biogeochemical processes in an aquifer system.</title>
        <authorList>
            <person name="Anantharaman K."/>
            <person name="Brown C.T."/>
            <person name="Hug L.A."/>
            <person name="Sharon I."/>
            <person name="Castelle C.J."/>
            <person name="Probst A.J."/>
            <person name="Thomas B.C."/>
            <person name="Singh A."/>
            <person name="Wilkins M.J."/>
            <person name="Karaoz U."/>
            <person name="Brodie E.L."/>
            <person name="Williams K.H."/>
            <person name="Hubbard S.S."/>
            <person name="Banfield J.F."/>
        </authorList>
    </citation>
    <scope>NUCLEOTIDE SEQUENCE [LARGE SCALE GENOMIC DNA]</scope>
</reference>
<comment type="subunit">
    <text evidence="10">Component of the Sec protein translocase complex. Heterotrimer consisting of SecY, SecE and SecG subunits. The heterotrimers can form oligomers, although 1 heterotrimer is thought to be able to translocate proteins. Interacts with the ribosome. Interacts with SecDF, and other proteins may be involved. Interacts with SecA.</text>
</comment>
<dbReference type="GO" id="GO:0065002">
    <property type="term" value="P:intracellular protein transmembrane transport"/>
    <property type="evidence" value="ECO:0007669"/>
    <property type="project" value="UniProtKB-UniRule"/>
</dbReference>
<name>A0A1F4NQ30_UNCK3</name>
<comment type="similarity">
    <text evidence="2 10 13">Belongs to the SecY/SEC61-alpha family.</text>
</comment>
<evidence type="ECO:0000256" key="8">
    <source>
        <dbReference type="ARBA" id="ARBA00023136"/>
    </source>
</evidence>
<feature type="transmembrane region" description="Helical" evidence="10">
    <location>
        <begin position="177"/>
        <end position="201"/>
    </location>
</feature>
<dbReference type="InterPro" id="IPR023201">
    <property type="entry name" value="SecY_dom_sf"/>
</dbReference>
<dbReference type="Pfam" id="PF00344">
    <property type="entry name" value="SecY"/>
    <property type="match status" value="1"/>
</dbReference>
<comment type="caution">
    <text evidence="14">The sequence shown here is derived from an EMBL/GenBank/DDBJ whole genome shotgun (WGS) entry which is preliminary data.</text>
</comment>
<dbReference type="PANTHER" id="PTHR10906">
    <property type="entry name" value="SECY/SEC61-ALPHA FAMILY MEMBER"/>
    <property type="match status" value="1"/>
</dbReference>
<evidence type="ECO:0000256" key="10">
    <source>
        <dbReference type="HAMAP-Rule" id="MF_01465"/>
    </source>
</evidence>
<comment type="subcellular location">
    <subcellularLocation>
        <location evidence="10">Cell membrane</location>
        <topology evidence="10">Multi-pass membrane protein</topology>
    </subcellularLocation>
    <subcellularLocation>
        <location evidence="1 12">Membrane</location>
        <topology evidence="1 12">Multi-pass membrane protein</topology>
    </subcellularLocation>
</comment>
<keyword evidence="8 10" id="KW-0472">Membrane</keyword>
<evidence type="ECO:0000313" key="14">
    <source>
        <dbReference type="EMBL" id="OGB73397.1"/>
    </source>
</evidence>
<evidence type="ECO:0000256" key="11">
    <source>
        <dbReference type="RuleBase" id="RU000537"/>
    </source>
</evidence>
<feature type="transmembrane region" description="Helical" evidence="10">
    <location>
        <begin position="112"/>
        <end position="132"/>
    </location>
</feature>
<dbReference type="Proteomes" id="UP000178085">
    <property type="component" value="Unassembled WGS sequence"/>
</dbReference>
<feature type="transmembrane region" description="Helical" evidence="10">
    <location>
        <begin position="68"/>
        <end position="92"/>
    </location>
</feature>
<dbReference type="Gene3D" id="1.10.3370.10">
    <property type="entry name" value="SecY subunit domain"/>
    <property type="match status" value="1"/>
</dbReference>
<protein>
    <recommendedName>
        <fullName evidence="9 10">Protein translocase subunit SecY</fullName>
    </recommendedName>
</protein>
<evidence type="ECO:0000256" key="1">
    <source>
        <dbReference type="ARBA" id="ARBA00004141"/>
    </source>
</evidence>
<evidence type="ECO:0000256" key="4">
    <source>
        <dbReference type="ARBA" id="ARBA00022692"/>
    </source>
</evidence>
<gene>
    <name evidence="10" type="primary">secY</name>
    <name evidence="14" type="ORF">A3K51_00795</name>
</gene>
<evidence type="ECO:0000256" key="13">
    <source>
        <dbReference type="RuleBase" id="RU004349"/>
    </source>
</evidence>
<accession>A0A1F4NQ30</accession>
<dbReference type="GO" id="GO:0006605">
    <property type="term" value="P:protein targeting"/>
    <property type="evidence" value="ECO:0007669"/>
    <property type="project" value="UniProtKB-UniRule"/>
</dbReference>
<evidence type="ECO:0000313" key="15">
    <source>
        <dbReference type="Proteomes" id="UP000178085"/>
    </source>
</evidence>
<dbReference type="EMBL" id="METD01000001">
    <property type="protein sequence ID" value="OGB73397.1"/>
    <property type="molecule type" value="Genomic_DNA"/>
</dbReference>
<feature type="transmembrane region" description="Helical" evidence="10">
    <location>
        <begin position="144"/>
        <end position="165"/>
    </location>
</feature>
<evidence type="ECO:0000256" key="3">
    <source>
        <dbReference type="ARBA" id="ARBA00022448"/>
    </source>
</evidence>
<keyword evidence="4 10" id="KW-0812">Transmembrane</keyword>
<keyword evidence="5 10" id="KW-0653">Protein transport</keyword>
<evidence type="ECO:0000256" key="12">
    <source>
        <dbReference type="RuleBase" id="RU003484"/>
    </source>
</evidence>
<dbReference type="PROSITE" id="PS00756">
    <property type="entry name" value="SECY_2"/>
    <property type="match status" value="1"/>
</dbReference>
<evidence type="ECO:0000256" key="5">
    <source>
        <dbReference type="ARBA" id="ARBA00022927"/>
    </source>
</evidence>
<comment type="function">
    <text evidence="10 11">The central subunit of the protein translocation channel SecYEG. Consists of two halves formed by TMs 1-5 and 6-10. These two domains form a lateral gate at the front which open onto the bilayer between TMs 2 and 7, and are clamped together by SecE at the back. The channel is closed by both a pore ring composed of hydrophobic SecY resides and a short helix (helix 2A) on the extracellular side of the membrane which forms a plug. The plug probably moves laterally to allow the channel to open. The ring and the pore may move independently.</text>
</comment>
<feature type="transmembrane region" description="Helical" evidence="10">
    <location>
        <begin position="263"/>
        <end position="286"/>
    </location>
</feature>